<sequence>MPTCSGAAQVFGCLPELLFRSPSSTQTLRVVAVDIAAIDSKPDILHVLRVKLARRNAKLGSSTFGFVQNTVDTTLNLIDDSIRRQWPETIKRDTITVPPVPLYKVSDQLLLKNSHSILDNTWGRSQKAFTYSITPYTPPSSARVVLAERKLPEASIFTRTEDILFCLVDFELWVEECLSSWLAANMSTSSASSSLAGLMQKYYAMAKKKYQSRVEQMSVMLLTLFELWVALDSIVSTIHPLLYAYPPEFSVELFEPLLLRNRTELERLSKIEHHIRSRQSRCPSNNPSLSADPSPEYFAVRFYDQSSDLQNSRTRVEQDAHQAWRAKFQMWERKKRDFDILMKQVEEMECGIFTPRRVDRHGKQYVGRPRHDKFCRKCAKEKSAKNIDISKHEWPLPEDETMCKAVIFELVPPESIVSWRDATFFLLHDMGRDRNITGLPSKQVLLSYVPLEKCVQRKNRRVTLTSSVKPVIQLHYL</sequence>
<gene>
    <name evidence="1" type="ORF">Z519_00902</name>
</gene>
<dbReference type="HOGENOM" id="CLU_572370_0_0_1"/>
<dbReference type="GeneID" id="27693830"/>
<evidence type="ECO:0000313" key="1">
    <source>
        <dbReference type="EMBL" id="KIW99239.1"/>
    </source>
</evidence>
<dbReference type="RefSeq" id="XP_016625908.1">
    <property type="nucleotide sequence ID" value="XM_016758659.1"/>
</dbReference>
<proteinExistence type="predicted"/>
<keyword evidence="2" id="KW-1185">Reference proteome</keyword>
<name>A0A0D2IR68_CLAB1</name>
<dbReference type="EMBL" id="KN846980">
    <property type="protein sequence ID" value="KIW99239.1"/>
    <property type="molecule type" value="Genomic_DNA"/>
</dbReference>
<accession>A0A0D2IR68</accession>
<organism evidence="1 2">
    <name type="scientific">Cladophialophora bantiana (strain ATCC 10958 / CBS 173.52 / CDC B-1940 / NIH 8579)</name>
    <name type="common">Xylohypha bantiana</name>
    <dbReference type="NCBI Taxonomy" id="1442370"/>
    <lineage>
        <taxon>Eukaryota</taxon>
        <taxon>Fungi</taxon>
        <taxon>Dikarya</taxon>
        <taxon>Ascomycota</taxon>
        <taxon>Pezizomycotina</taxon>
        <taxon>Eurotiomycetes</taxon>
        <taxon>Chaetothyriomycetidae</taxon>
        <taxon>Chaetothyriales</taxon>
        <taxon>Herpotrichiellaceae</taxon>
        <taxon>Cladophialophora</taxon>
    </lineage>
</organism>
<evidence type="ECO:0000313" key="2">
    <source>
        <dbReference type="Proteomes" id="UP000053789"/>
    </source>
</evidence>
<reference evidence="1" key="1">
    <citation type="submission" date="2015-01" db="EMBL/GenBank/DDBJ databases">
        <title>The Genome Sequence of Cladophialophora bantiana CBS 173.52.</title>
        <authorList>
            <consortium name="The Broad Institute Genomics Platform"/>
            <person name="Cuomo C."/>
            <person name="de Hoog S."/>
            <person name="Gorbushina A."/>
            <person name="Stielow B."/>
            <person name="Teixiera M."/>
            <person name="Abouelleil A."/>
            <person name="Chapman S.B."/>
            <person name="Priest M."/>
            <person name="Young S.K."/>
            <person name="Wortman J."/>
            <person name="Nusbaum C."/>
            <person name="Birren B."/>
        </authorList>
    </citation>
    <scope>NUCLEOTIDE SEQUENCE [LARGE SCALE GENOMIC DNA]</scope>
    <source>
        <strain evidence="1">CBS 173.52</strain>
    </source>
</reference>
<dbReference type="OrthoDB" id="3182339at2759"/>
<dbReference type="Proteomes" id="UP000053789">
    <property type="component" value="Unassembled WGS sequence"/>
</dbReference>
<protein>
    <submittedName>
        <fullName evidence="1">Uncharacterized protein</fullName>
    </submittedName>
</protein>
<dbReference type="VEuPathDB" id="FungiDB:Z519_00902"/>
<dbReference type="AlphaFoldDB" id="A0A0D2IR68"/>